<dbReference type="Proteomes" id="UP000694720">
    <property type="component" value="Unplaced"/>
</dbReference>
<name>A0A4X1U2C4_PIG</name>
<protein>
    <recommendedName>
        <fullName evidence="1">F-box domain-containing protein</fullName>
    </recommendedName>
</protein>
<feature type="domain" description="F-box" evidence="1">
    <location>
        <begin position="103"/>
        <end position="149"/>
    </location>
</feature>
<dbReference type="CDD" id="cd22106">
    <property type="entry name" value="F-box_FBXO36"/>
    <property type="match status" value="1"/>
</dbReference>
<reference evidence="2 3" key="1">
    <citation type="submission" date="2017-08" db="EMBL/GenBank/DDBJ databases">
        <title>USMARCv1.0.</title>
        <authorList>
            <person name="Hannum G.I."/>
            <person name="Koren S."/>
            <person name="Schroeder S.G."/>
            <person name="Chin S.C."/>
            <person name="Nonneman D.J."/>
            <person name="Becker S.A."/>
            <person name="Rosen B.D."/>
            <person name="Bickhart D.M."/>
            <person name="Putnam N.H."/>
            <person name="Green R.E."/>
            <person name="Tuggle C.K."/>
            <person name="Liu H."/>
            <person name="Rohrer G.A."/>
            <person name="Warr A."/>
            <person name="Hall R."/>
            <person name="Kim K."/>
            <person name="Hume D.A."/>
            <person name="Talbot R."/>
            <person name="Chow W."/>
            <person name="Howe K."/>
            <person name="Schwartz A.S."/>
            <person name="Watson M."/>
            <person name="Archibald A.L."/>
            <person name="Phillippy A.M."/>
            <person name="Smith T.P.L."/>
        </authorList>
    </citation>
    <scope>NUCLEOTIDE SEQUENCE [LARGE SCALE GENOMIC DNA]</scope>
</reference>
<dbReference type="AlphaFoldDB" id="A0A4X1U2C4"/>
<proteinExistence type="predicted"/>
<dbReference type="Gene3D" id="1.20.1280.50">
    <property type="match status" value="1"/>
</dbReference>
<dbReference type="Ensembl" id="ENSSSCT00025044296.1">
    <property type="protein sequence ID" value="ENSSSCP00025018856.1"/>
    <property type="gene ID" value="ENSSSCG00025032582.1"/>
</dbReference>
<accession>A0A4X1U2C4</accession>
<organism evidence="2 3">
    <name type="scientific">Sus scrofa</name>
    <name type="common">Pig</name>
    <dbReference type="NCBI Taxonomy" id="9823"/>
    <lineage>
        <taxon>Eukaryota</taxon>
        <taxon>Metazoa</taxon>
        <taxon>Chordata</taxon>
        <taxon>Craniata</taxon>
        <taxon>Vertebrata</taxon>
        <taxon>Euteleostomi</taxon>
        <taxon>Mammalia</taxon>
        <taxon>Eutheria</taxon>
        <taxon>Laurasiatheria</taxon>
        <taxon>Artiodactyla</taxon>
        <taxon>Suina</taxon>
        <taxon>Suidae</taxon>
        <taxon>Sus</taxon>
    </lineage>
</organism>
<dbReference type="PROSITE" id="PS50181">
    <property type="entry name" value="FBOX"/>
    <property type="match status" value="1"/>
</dbReference>
<dbReference type="InterPro" id="IPR001810">
    <property type="entry name" value="F-box_dom"/>
</dbReference>
<evidence type="ECO:0000259" key="1">
    <source>
        <dbReference type="PROSITE" id="PS50181"/>
    </source>
</evidence>
<dbReference type="InterPro" id="IPR036047">
    <property type="entry name" value="F-box-like_dom_sf"/>
</dbReference>
<evidence type="ECO:0000313" key="3">
    <source>
        <dbReference type="Proteomes" id="UP000314985"/>
    </source>
</evidence>
<dbReference type="Ensembl" id="ENSSSCT00070027570.1">
    <property type="protein sequence ID" value="ENSSSCP00070022936.1"/>
    <property type="gene ID" value="ENSSSCG00070014085.1"/>
</dbReference>
<reference evidence="2" key="2">
    <citation type="submission" date="2025-05" db="UniProtKB">
        <authorList>
            <consortium name="Ensembl"/>
        </authorList>
    </citation>
    <scope>IDENTIFICATION</scope>
</reference>
<sequence>MTSLLPSVLYETEGRAPAPSKDFHHLAITKTEVIWKSWMVSLRPDQEKMLPREERHNLASRIIQCQACGMPIGRKVMGKTWQIQKVFGKEVLDYSLNLCQGKFDLLVRMPDNIILQIFSFLDLDDIGQLSKTCKKFQKLCSNEEFWEKFRTSQDKHAFDTKKIGITIYKKKLLAFHQNAASRSSHGEKTESIFLN</sequence>
<dbReference type="Pfam" id="PF12937">
    <property type="entry name" value="F-box-like"/>
    <property type="match status" value="1"/>
</dbReference>
<evidence type="ECO:0000313" key="2">
    <source>
        <dbReference type="Ensembl" id="ENSSSCP00070022936.1"/>
    </source>
</evidence>
<dbReference type="SUPFAM" id="SSF81383">
    <property type="entry name" value="F-box domain"/>
    <property type="match status" value="1"/>
</dbReference>
<dbReference type="SMART" id="SM00256">
    <property type="entry name" value="FBOX"/>
    <property type="match status" value="1"/>
</dbReference>
<dbReference type="Proteomes" id="UP000694727">
    <property type="component" value="Unplaced"/>
</dbReference>
<dbReference type="Proteomes" id="UP000314985">
    <property type="component" value="Chromosome 11"/>
</dbReference>
<dbReference type="Ensembl" id="ENSSSCT00035055967.1">
    <property type="protein sequence ID" value="ENSSSCP00035022510.1"/>
    <property type="gene ID" value="ENSSSCG00035042122.1"/>
</dbReference>